<reference evidence="2" key="1">
    <citation type="submission" date="2021-01" db="EMBL/GenBank/DDBJ databases">
        <authorList>
            <consortium name="Genoscope - CEA"/>
            <person name="William W."/>
        </authorList>
    </citation>
    <scope>NUCLEOTIDE SEQUENCE</scope>
</reference>
<feature type="transmembrane region" description="Helical" evidence="1">
    <location>
        <begin position="98"/>
        <end position="116"/>
    </location>
</feature>
<accession>A0A816S3I2</accession>
<organism evidence="2">
    <name type="scientific">Brassica napus</name>
    <name type="common">Rape</name>
    <dbReference type="NCBI Taxonomy" id="3708"/>
    <lineage>
        <taxon>Eukaryota</taxon>
        <taxon>Viridiplantae</taxon>
        <taxon>Streptophyta</taxon>
        <taxon>Embryophyta</taxon>
        <taxon>Tracheophyta</taxon>
        <taxon>Spermatophyta</taxon>
        <taxon>Magnoliopsida</taxon>
        <taxon>eudicotyledons</taxon>
        <taxon>Gunneridae</taxon>
        <taxon>Pentapetalae</taxon>
        <taxon>rosids</taxon>
        <taxon>malvids</taxon>
        <taxon>Brassicales</taxon>
        <taxon>Brassicaceae</taxon>
        <taxon>Brassiceae</taxon>
        <taxon>Brassica</taxon>
    </lineage>
</organism>
<feature type="transmembrane region" description="Helical" evidence="1">
    <location>
        <begin position="59"/>
        <end position="77"/>
    </location>
</feature>
<evidence type="ECO:0000256" key="1">
    <source>
        <dbReference type="SAM" id="Phobius"/>
    </source>
</evidence>
<keyword evidence="1" id="KW-0812">Transmembrane</keyword>
<protein>
    <submittedName>
        <fullName evidence="2">(rape) hypothetical protein</fullName>
    </submittedName>
</protein>
<dbReference type="AlphaFoldDB" id="A0A816S3I2"/>
<gene>
    <name evidence="2" type="ORF">DARMORV10_A06P09940.1</name>
</gene>
<dbReference type="EMBL" id="HG994360">
    <property type="protein sequence ID" value="CAF2082996.1"/>
    <property type="molecule type" value="Genomic_DNA"/>
</dbReference>
<name>A0A816S3I2_BRANA</name>
<evidence type="ECO:0000313" key="2">
    <source>
        <dbReference type="EMBL" id="CAF2082996.1"/>
    </source>
</evidence>
<keyword evidence="1" id="KW-1133">Transmembrane helix</keyword>
<dbReference type="Proteomes" id="UP001295469">
    <property type="component" value="Chromosome A06"/>
</dbReference>
<proteinExistence type="predicted"/>
<keyword evidence="1" id="KW-0472">Membrane</keyword>
<sequence length="148" mass="17005">MNQDEVFSPYPHLLTNTLSHSIDSRSHIFILKEIYDWLLRFSLITTRSSCHGNVEVRRIGLIITFSPSPYLIILSVFRRMKLSPSRRCLPYSAKPKCVTKEVIVLILVGLVQILAIESPSHLFFTGSHSRHVYFTEPLSETELLTFSL</sequence>